<evidence type="ECO:0000313" key="1">
    <source>
        <dbReference type="EnsemblMetazoa" id="CJA30808.1"/>
    </source>
</evidence>
<accession>A0A8R1E8Y1</accession>
<dbReference type="Proteomes" id="UP000005237">
    <property type="component" value="Unassembled WGS sequence"/>
</dbReference>
<protein>
    <submittedName>
        <fullName evidence="1">Uncharacterized protein</fullName>
    </submittedName>
</protein>
<evidence type="ECO:0000313" key="2">
    <source>
        <dbReference type="Proteomes" id="UP000005237"/>
    </source>
</evidence>
<proteinExistence type="predicted"/>
<organism evidence="1 2">
    <name type="scientific">Caenorhabditis japonica</name>
    <dbReference type="NCBI Taxonomy" id="281687"/>
    <lineage>
        <taxon>Eukaryota</taxon>
        <taxon>Metazoa</taxon>
        <taxon>Ecdysozoa</taxon>
        <taxon>Nematoda</taxon>
        <taxon>Chromadorea</taxon>
        <taxon>Rhabditida</taxon>
        <taxon>Rhabditina</taxon>
        <taxon>Rhabditomorpha</taxon>
        <taxon>Rhabditoidea</taxon>
        <taxon>Rhabditidae</taxon>
        <taxon>Peloderinae</taxon>
        <taxon>Caenorhabditis</taxon>
    </lineage>
</organism>
<dbReference type="AlphaFoldDB" id="A0A8R1E8Y1"/>
<reference evidence="2" key="1">
    <citation type="submission" date="2010-08" db="EMBL/GenBank/DDBJ databases">
        <authorList>
            <consortium name="Caenorhabditis japonica Sequencing Consortium"/>
            <person name="Wilson R.K."/>
        </authorList>
    </citation>
    <scope>NUCLEOTIDE SEQUENCE [LARGE SCALE GENOMIC DNA]</scope>
    <source>
        <strain evidence="2">DF5081</strain>
    </source>
</reference>
<dbReference type="EnsemblMetazoa" id="CJA30808.1">
    <property type="protein sequence ID" value="CJA30808.1"/>
    <property type="gene ID" value="WBGene00206655"/>
</dbReference>
<keyword evidence="2" id="KW-1185">Reference proteome</keyword>
<name>A0A8R1E8Y1_CAEJA</name>
<reference evidence="1" key="2">
    <citation type="submission" date="2022-06" db="UniProtKB">
        <authorList>
            <consortium name="EnsemblMetazoa"/>
        </authorList>
    </citation>
    <scope>IDENTIFICATION</scope>
    <source>
        <strain evidence="1">DF5081</strain>
    </source>
</reference>
<sequence length="73" mass="8784">MSIHVTSFITMRQCYLYIFNSFYSVTVLFRNNTPKKACAIQKMLHSREKLDRQSEKKEIPRMYPNHVPVCEWV</sequence>